<feature type="transmembrane region" description="Helical" evidence="6">
    <location>
        <begin position="311"/>
        <end position="335"/>
    </location>
</feature>
<keyword evidence="2" id="KW-1003">Cell membrane</keyword>
<reference evidence="7 8" key="1">
    <citation type="submission" date="2020-08" db="EMBL/GenBank/DDBJ databases">
        <title>Genomic Encyclopedia of Type Strains, Phase III (KMG-III): the genomes of soil and plant-associated and newly described type strains.</title>
        <authorList>
            <person name="Whitman W."/>
        </authorList>
    </citation>
    <scope>NUCLEOTIDE SEQUENCE [LARGE SCALE GENOMIC DNA]</scope>
    <source>
        <strain evidence="7 8">CECT 3302</strain>
    </source>
</reference>
<feature type="transmembrane region" description="Helical" evidence="6">
    <location>
        <begin position="364"/>
        <end position="390"/>
    </location>
</feature>
<evidence type="ECO:0000313" key="8">
    <source>
        <dbReference type="Proteomes" id="UP000577707"/>
    </source>
</evidence>
<feature type="transmembrane region" description="Helical" evidence="6">
    <location>
        <begin position="20"/>
        <end position="40"/>
    </location>
</feature>
<dbReference type="InterPro" id="IPR036259">
    <property type="entry name" value="MFS_trans_sf"/>
</dbReference>
<evidence type="ECO:0000313" key="7">
    <source>
        <dbReference type="EMBL" id="MBB3092007.1"/>
    </source>
</evidence>
<dbReference type="Proteomes" id="UP000577707">
    <property type="component" value="Unassembled WGS sequence"/>
</dbReference>
<protein>
    <submittedName>
        <fullName evidence="7">MFS family permease</fullName>
    </submittedName>
</protein>
<feature type="transmembrane region" description="Helical" evidence="6">
    <location>
        <begin position="157"/>
        <end position="190"/>
    </location>
</feature>
<organism evidence="7 8">
    <name type="scientific">Nocardioides albus</name>
    <dbReference type="NCBI Taxonomy" id="1841"/>
    <lineage>
        <taxon>Bacteria</taxon>
        <taxon>Bacillati</taxon>
        <taxon>Actinomycetota</taxon>
        <taxon>Actinomycetes</taxon>
        <taxon>Propionibacteriales</taxon>
        <taxon>Nocardioidaceae</taxon>
        <taxon>Nocardioides</taxon>
    </lineage>
</organism>
<feature type="transmembrane region" description="Helical" evidence="6">
    <location>
        <begin position="224"/>
        <end position="245"/>
    </location>
</feature>
<dbReference type="GO" id="GO:0022857">
    <property type="term" value="F:transmembrane transporter activity"/>
    <property type="evidence" value="ECO:0007669"/>
    <property type="project" value="InterPro"/>
</dbReference>
<dbReference type="AlphaFoldDB" id="A0A7W5FB99"/>
<evidence type="ECO:0000256" key="5">
    <source>
        <dbReference type="ARBA" id="ARBA00023136"/>
    </source>
</evidence>
<gene>
    <name evidence="7" type="ORF">FHS12_004984</name>
</gene>
<dbReference type="EMBL" id="JACHXG010000015">
    <property type="protein sequence ID" value="MBB3092007.1"/>
    <property type="molecule type" value="Genomic_DNA"/>
</dbReference>
<keyword evidence="4 6" id="KW-1133">Transmembrane helix</keyword>
<dbReference type="PANTHER" id="PTHR23513">
    <property type="entry name" value="INTEGRAL MEMBRANE EFFLUX PROTEIN-RELATED"/>
    <property type="match status" value="1"/>
</dbReference>
<dbReference type="CDD" id="cd06173">
    <property type="entry name" value="MFS_MefA_like"/>
    <property type="match status" value="1"/>
</dbReference>
<proteinExistence type="predicted"/>
<keyword evidence="3 6" id="KW-0812">Transmembrane</keyword>
<dbReference type="Gene3D" id="1.20.1250.20">
    <property type="entry name" value="MFS general substrate transporter like domains"/>
    <property type="match status" value="1"/>
</dbReference>
<evidence type="ECO:0000256" key="6">
    <source>
        <dbReference type="SAM" id="Phobius"/>
    </source>
</evidence>
<comment type="caution">
    <text evidence="7">The sequence shown here is derived from an EMBL/GenBank/DDBJ whole genome shotgun (WGS) entry which is preliminary data.</text>
</comment>
<evidence type="ECO:0000256" key="3">
    <source>
        <dbReference type="ARBA" id="ARBA00022692"/>
    </source>
</evidence>
<evidence type="ECO:0000256" key="1">
    <source>
        <dbReference type="ARBA" id="ARBA00004651"/>
    </source>
</evidence>
<dbReference type="GO" id="GO:0005886">
    <property type="term" value="C:plasma membrane"/>
    <property type="evidence" value="ECO:0007669"/>
    <property type="project" value="UniProtKB-SubCell"/>
</dbReference>
<feature type="transmembrane region" description="Helical" evidence="6">
    <location>
        <begin position="283"/>
        <end position="304"/>
    </location>
</feature>
<evidence type="ECO:0000256" key="4">
    <source>
        <dbReference type="ARBA" id="ARBA00022989"/>
    </source>
</evidence>
<dbReference type="Pfam" id="PF07690">
    <property type="entry name" value="MFS_1"/>
    <property type="match status" value="1"/>
</dbReference>
<sequence length="413" mass="41743">MSQGVPRFRRDRKVHAQIAVDALSTGGDAAWTVAVAWTAVQLASPAVAGLIVAAGTIPRAAVLLFGGVVADRVDALRLMRITNLVRAVVVAAVAVVDLTHGISVGLLVAASVCFGVADAFYTPSSATIPRQLARPEDLPAYYGVAQTARRIGTMAGAALGGVLVAMSGIWAVALMDAATFLVHAAFLLVLRPRFPLPRATAESALAGIRAGFGYLRGHPATRTVVLSLSGLNLAVGPAMTLGIAVRAEAEGWGPSMVGLASALVGAGAVLGALGLVPVRPRRIAAWGYGMLVVQGLVIMSLGFGDRVLTGIGCVVIGITAGAASTMLSAVFASVVEPDYHGRMASIQALGDDVFMPGANATFGALASATAVAVPFVAFGGAMALMMLAALGRKTVRTLEIAGTGGQNASARTG</sequence>
<keyword evidence="8" id="KW-1185">Reference proteome</keyword>
<feature type="transmembrane region" description="Helical" evidence="6">
    <location>
        <begin position="46"/>
        <end position="66"/>
    </location>
</feature>
<comment type="subcellular location">
    <subcellularLocation>
        <location evidence="1">Cell membrane</location>
        <topology evidence="1">Multi-pass membrane protein</topology>
    </subcellularLocation>
</comment>
<accession>A0A7W5FB99</accession>
<keyword evidence="5 6" id="KW-0472">Membrane</keyword>
<dbReference type="SUPFAM" id="SSF103473">
    <property type="entry name" value="MFS general substrate transporter"/>
    <property type="match status" value="1"/>
</dbReference>
<dbReference type="PANTHER" id="PTHR23513:SF11">
    <property type="entry name" value="STAPHYLOFERRIN A TRANSPORTER"/>
    <property type="match status" value="1"/>
</dbReference>
<evidence type="ECO:0000256" key="2">
    <source>
        <dbReference type="ARBA" id="ARBA00022475"/>
    </source>
</evidence>
<dbReference type="RefSeq" id="WP_183551281.1">
    <property type="nucleotide sequence ID" value="NZ_BMQT01000014.1"/>
</dbReference>
<dbReference type="InterPro" id="IPR011701">
    <property type="entry name" value="MFS"/>
</dbReference>
<name>A0A7W5FB99_9ACTN</name>
<feature type="transmembrane region" description="Helical" evidence="6">
    <location>
        <begin position="257"/>
        <end position="277"/>
    </location>
</feature>